<evidence type="ECO:0000313" key="3">
    <source>
        <dbReference type="Proteomes" id="UP000297447"/>
    </source>
</evidence>
<dbReference type="Gene3D" id="3.40.640.10">
    <property type="entry name" value="Type I PLP-dependent aspartate aminotransferase-like (Major domain)"/>
    <property type="match status" value="1"/>
</dbReference>
<comment type="caution">
    <text evidence="2">The sequence shown here is derived from an EMBL/GenBank/DDBJ whole genome shotgun (WGS) entry which is preliminary data.</text>
</comment>
<sequence>MARTRPTADAAGQAALAAYRSGFREESGYLDYGRVGPLSTTVVAETLGQTDVLSRARFGSLDDLGQQQARAVSAVARATGFRSDQIALQPNTTTGLMHALFGLTGEVLLSPADFPSLPFAAARAAEALHVVTPLWLGLDGLGGDGLGGDGPHGRVTPGLIREQLTDSVGVVAVCLVDSRTGFRVDLDGIRQVIGDRLLVVDAIQGFGVVDAPWEVADVVATGGQKWMRAGWGTGFLALSDRALDCLVPVFSGFAGAEPDEDGGDPWDIITRPRAGAAAFQVSNGDAVAQARFAAALEEVETVGLTRIEAAVADNVSELIDLADEYAVPLLSSRDERERAGIVVLDPPRELLTLLSASLHNHGVTATVRGGTVRLSVHAELSTDTVEMVRAAFTSYSSAASY</sequence>
<dbReference type="InterPro" id="IPR015421">
    <property type="entry name" value="PyrdxlP-dep_Trfase_major"/>
</dbReference>
<dbReference type="SUPFAM" id="SSF53383">
    <property type="entry name" value="PLP-dependent transferases"/>
    <property type="match status" value="1"/>
</dbReference>
<organism evidence="2 3">
    <name type="scientific">Cryobacterium frigoriphilum</name>
    <dbReference type="NCBI Taxonomy" id="1259150"/>
    <lineage>
        <taxon>Bacteria</taxon>
        <taxon>Bacillati</taxon>
        <taxon>Actinomycetota</taxon>
        <taxon>Actinomycetes</taxon>
        <taxon>Micrococcales</taxon>
        <taxon>Microbacteriaceae</taxon>
        <taxon>Cryobacterium</taxon>
    </lineage>
</organism>
<dbReference type="Pfam" id="PF00266">
    <property type="entry name" value="Aminotran_5"/>
    <property type="match status" value="1"/>
</dbReference>
<evidence type="ECO:0000313" key="2">
    <source>
        <dbReference type="EMBL" id="TFD50633.1"/>
    </source>
</evidence>
<accession>A0A4R9A351</accession>
<proteinExistence type="predicted"/>
<name>A0A4R9A351_9MICO</name>
<dbReference type="GO" id="GO:0008483">
    <property type="term" value="F:transaminase activity"/>
    <property type="evidence" value="ECO:0007669"/>
    <property type="project" value="UniProtKB-KW"/>
</dbReference>
<keyword evidence="2" id="KW-0808">Transferase</keyword>
<gene>
    <name evidence="2" type="ORF">E3T55_09565</name>
</gene>
<dbReference type="RefSeq" id="WP_134519307.1">
    <property type="nucleotide sequence ID" value="NZ_SOHE01000041.1"/>
</dbReference>
<feature type="domain" description="Aminotransferase class V" evidence="1">
    <location>
        <begin position="152"/>
        <end position="398"/>
    </location>
</feature>
<dbReference type="OrthoDB" id="4743071at2"/>
<dbReference type="Gene3D" id="3.90.1150.10">
    <property type="entry name" value="Aspartate Aminotransferase, domain 1"/>
    <property type="match status" value="1"/>
</dbReference>
<keyword evidence="2" id="KW-0032">Aminotransferase</keyword>
<dbReference type="Proteomes" id="UP000297447">
    <property type="component" value="Unassembled WGS sequence"/>
</dbReference>
<dbReference type="InterPro" id="IPR015424">
    <property type="entry name" value="PyrdxlP-dep_Trfase"/>
</dbReference>
<evidence type="ECO:0000259" key="1">
    <source>
        <dbReference type="Pfam" id="PF00266"/>
    </source>
</evidence>
<dbReference type="EMBL" id="SOHE01000041">
    <property type="protein sequence ID" value="TFD50633.1"/>
    <property type="molecule type" value="Genomic_DNA"/>
</dbReference>
<keyword evidence="3" id="KW-1185">Reference proteome</keyword>
<dbReference type="InterPro" id="IPR000192">
    <property type="entry name" value="Aminotrans_V_dom"/>
</dbReference>
<dbReference type="AlphaFoldDB" id="A0A4R9A351"/>
<protein>
    <submittedName>
        <fullName evidence="2">Aminotransferase class V-fold PLP-dependent enzyme</fullName>
    </submittedName>
</protein>
<reference evidence="2 3" key="1">
    <citation type="submission" date="2019-03" db="EMBL/GenBank/DDBJ databases">
        <title>Genomics of glacier-inhabiting Cryobacterium strains.</title>
        <authorList>
            <person name="Liu Q."/>
            <person name="Xin Y.-H."/>
        </authorList>
    </citation>
    <scope>NUCLEOTIDE SEQUENCE [LARGE SCALE GENOMIC DNA]</scope>
    <source>
        <strain evidence="2 3">Hh14</strain>
    </source>
</reference>
<dbReference type="InterPro" id="IPR015422">
    <property type="entry name" value="PyrdxlP-dep_Trfase_small"/>
</dbReference>